<protein>
    <recommendedName>
        <fullName evidence="1">Interferon-induced very large GTPase 1 domain-containing protein</fullName>
    </recommendedName>
</protein>
<reference evidence="2" key="2">
    <citation type="submission" date="2025-08" db="UniProtKB">
        <authorList>
            <consortium name="Ensembl"/>
        </authorList>
    </citation>
    <scope>IDENTIFICATION</scope>
</reference>
<feature type="domain" description="Interferon-induced very large GTPase 1" evidence="1">
    <location>
        <begin position="14"/>
        <end position="66"/>
    </location>
</feature>
<accession>A0A672GB05</accession>
<dbReference type="Proteomes" id="UP000472267">
    <property type="component" value="Chromosome 3"/>
</dbReference>
<sequence length="91" mass="10561">MGMGIQKRNVQLGHKLMSDWESKLLDKVTQYFKQTDGHVYLVVGHKEEFANSAKSLRNQTERYVLDHSKPQLSKTNQEVSTCSLRMSFSRE</sequence>
<evidence type="ECO:0000313" key="3">
    <source>
        <dbReference type="Proteomes" id="UP000472267"/>
    </source>
</evidence>
<name>A0A672GB05_SALFA</name>
<proteinExistence type="predicted"/>
<organism evidence="2 3">
    <name type="scientific">Salarias fasciatus</name>
    <name type="common">Jewelled blenny</name>
    <name type="synonym">Blennius fasciatus</name>
    <dbReference type="NCBI Taxonomy" id="181472"/>
    <lineage>
        <taxon>Eukaryota</taxon>
        <taxon>Metazoa</taxon>
        <taxon>Chordata</taxon>
        <taxon>Craniata</taxon>
        <taxon>Vertebrata</taxon>
        <taxon>Euteleostomi</taxon>
        <taxon>Actinopterygii</taxon>
        <taxon>Neopterygii</taxon>
        <taxon>Teleostei</taxon>
        <taxon>Neoteleostei</taxon>
        <taxon>Acanthomorphata</taxon>
        <taxon>Ovalentaria</taxon>
        <taxon>Blenniimorphae</taxon>
        <taxon>Blenniiformes</taxon>
        <taxon>Blennioidei</taxon>
        <taxon>Blenniidae</taxon>
        <taxon>Salariinae</taxon>
        <taxon>Salarias</taxon>
    </lineage>
</organism>
<evidence type="ECO:0000259" key="1">
    <source>
        <dbReference type="Pfam" id="PF25974"/>
    </source>
</evidence>
<dbReference type="Pfam" id="PF25974">
    <property type="entry name" value="URGCP_9th"/>
    <property type="match status" value="1"/>
</dbReference>
<reference evidence="2" key="3">
    <citation type="submission" date="2025-09" db="UniProtKB">
        <authorList>
            <consortium name="Ensembl"/>
        </authorList>
    </citation>
    <scope>IDENTIFICATION</scope>
</reference>
<gene>
    <name evidence="2" type="primary">LOC115383932</name>
</gene>
<dbReference type="AlphaFoldDB" id="A0A672GB05"/>
<keyword evidence="3" id="KW-1185">Reference proteome</keyword>
<dbReference type="InParanoid" id="A0A672GB05"/>
<reference evidence="2" key="1">
    <citation type="submission" date="2019-06" db="EMBL/GenBank/DDBJ databases">
        <authorList>
            <consortium name="Wellcome Sanger Institute Data Sharing"/>
        </authorList>
    </citation>
    <scope>NUCLEOTIDE SEQUENCE [LARGE SCALE GENOMIC DNA]</scope>
</reference>
<dbReference type="Ensembl" id="ENSSFAT00005016122.1">
    <property type="protein sequence ID" value="ENSSFAP00005015487.1"/>
    <property type="gene ID" value="ENSSFAG00005008280.1"/>
</dbReference>
<dbReference type="InterPro" id="IPR058641">
    <property type="entry name" value="GVIN1_dom"/>
</dbReference>
<evidence type="ECO:0000313" key="2">
    <source>
        <dbReference type="Ensembl" id="ENSSFAP00005015487.1"/>
    </source>
</evidence>